<dbReference type="Gene3D" id="2.40.160.220">
    <property type="match status" value="1"/>
</dbReference>
<dbReference type="Pfam" id="PF22387">
    <property type="entry name" value="PhiCb5_coat"/>
    <property type="match status" value="1"/>
</dbReference>
<dbReference type="KEGG" id="vg:80400325"/>
<dbReference type="Proteomes" id="UP000682790">
    <property type="component" value="Segment"/>
</dbReference>
<dbReference type="EMBL" id="BK014161">
    <property type="protein sequence ID" value="DAD52633.1"/>
    <property type="molecule type" value="Genomic_RNA"/>
</dbReference>
<protein>
    <submittedName>
        <fullName evidence="1">Coat protein</fullName>
    </submittedName>
</protein>
<keyword evidence="1" id="KW-0167">Capsid protein</keyword>
<proteinExistence type="predicted"/>
<name>A0A8S5L4M9_9VIRU</name>
<evidence type="ECO:0000313" key="2">
    <source>
        <dbReference type="Proteomes" id="UP000682790"/>
    </source>
</evidence>
<dbReference type="RefSeq" id="YP_010770794.1">
    <property type="nucleotide sequence ID" value="NC_074392.1"/>
</dbReference>
<keyword evidence="2" id="KW-1185">Reference proteome</keyword>
<sequence>MFAATLTLTIAGNARVLNRVNQDAFGSEYSYSDALQSITMKIRHSQDSPDADGITMKRHNVFVEHVVYPTLTLPMKKYTSTVTMRNGKFDDPVGSADLFKAVAVLLAANSSQMVTDLSVGIN</sequence>
<reference evidence="1" key="1">
    <citation type="submission" date="2020-09" db="EMBL/GenBank/DDBJ databases">
        <title>Leviviricetes taxonomy.</title>
        <authorList>
            <person name="Stockdale S.R."/>
            <person name="Callanan J."/>
            <person name="Adriaenssens E.M."/>
            <person name="Kuhn J.H."/>
            <person name="Rumnieks J."/>
            <person name="Shkoporov A."/>
            <person name="Draper L.A."/>
            <person name="Ross P."/>
            <person name="Hill C."/>
        </authorList>
    </citation>
    <scope>NUCLEOTIDE SEQUENCE</scope>
</reference>
<dbReference type="GO" id="GO:0019028">
    <property type="term" value="C:viral capsid"/>
    <property type="evidence" value="ECO:0007669"/>
    <property type="project" value="UniProtKB-KW"/>
</dbReference>
<keyword evidence="1" id="KW-0946">Virion</keyword>
<gene>
    <name evidence="1" type="primary">SRR6960802_5_2</name>
</gene>
<organism evidence="1 2">
    <name type="scientific">ssRNA phage SRR6960802_5</name>
    <dbReference type="NCBI Taxonomy" id="2786611"/>
    <lineage>
        <taxon>Viruses</taxon>
        <taxon>Riboviria</taxon>
        <taxon>Orthornavirae</taxon>
        <taxon>Lenarviricota</taxon>
        <taxon>Leviviricetes</taxon>
        <taxon>Timlovirales</taxon>
        <taxon>Steitzviridae</taxon>
        <taxon>Kecuhnavirus</taxon>
        <taxon>Kecuhnavirus borborohabitans</taxon>
    </lineage>
</organism>
<dbReference type="InterPro" id="IPR054457">
    <property type="entry name" value="PhiCb5_coat"/>
</dbReference>
<accession>A0A8S5L4M9</accession>
<evidence type="ECO:0000313" key="1">
    <source>
        <dbReference type="EMBL" id="DAD52633.1"/>
    </source>
</evidence>
<dbReference type="GeneID" id="80400325"/>